<sequence length="129" mass="14679">MFFRWSKVTGFTLIEVLVALVILASVGVVLMQTSVTGTKQSDYLTEKILAAWVAEDRATELRLAVRLGQPLELGDAWIEQGTLRFRTRVLKIEQTEFLQTIEVSVFYPSDVDQPLYRLESFLPREASIL</sequence>
<evidence type="ECO:0000256" key="1">
    <source>
        <dbReference type="ARBA" id="ARBA00004377"/>
    </source>
</evidence>
<proteinExistence type="inferred from homology"/>
<evidence type="ECO:0000256" key="9">
    <source>
        <dbReference type="RuleBase" id="RU368030"/>
    </source>
</evidence>
<feature type="domain" description="Type II secretion system protein GspI C-terminal" evidence="10">
    <location>
        <begin position="44"/>
        <end position="122"/>
    </location>
</feature>
<reference evidence="11 14" key="2">
    <citation type="submission" date="2016-06" db="EMBL/GenBank/DDBJ databases">
        <authorList>
            <person name="Kjaerup R.B."/>
            <person name="Dalgaard T.S."/>
            <person name="Juul-Madsen H.R."/>
        </authorList>
    </citation>
    <scope>NUCLEOTIDE SEQUENCE [LARGE SCALE GENOMIC DNA]</scope>
    <source>
        <strain evidence="11 14">CECT 5115</strain>
    </source>
</reference>
<dbReference type="Pfam" id="PF07963">
    <property type="entry name" value="N_methyl"/>
    <property type="match status" value="1"/>
</dbReference>
<dbReference type="RefSeq" id="WP_067031743.1">
    <property type="nucleotide sequence ID" value="NZ_FLRA01000003.1"/>
</dbReference>
<evidence type="ECO:0000256" key="7">
    <source>
        <dbReference type="ARBA" id="ARBA00022989"/>
    </source>
</evidence>
<evidence type="ECO:0000256" key="2">
    <source>
        <dbReference type="ARBA" id="ARBA00008358"/>
    </source>
</evidence>
<name>A0A1C3JN13_9GAMM</name>
<comment type="subcellular location">
    <subcellularLocation>
        <location evidence="1 9">Cell inner membrane</location>
        <topology evidence="1 9">Single-pass membrane protein</topology>
    </subcellularLocation>
</comment>
<dbReference type="Gene3D" id="3.30.1300.30">
    <property type="entry name" value="GSPII I/J protein-like"/>
    <property type="match status" value="1"/>
</dbReference>
<evidence type="ECO:0000256" key="8">
    <source>
        <dbReference type="ARBA" id="ARBA00023136"/>
    </source>
</evidence>
<feature type="transmembrane region" description="Helical" evidence="9">
    <location>
        <begin position="12"/>
        <end position="31"/>
    </location>
</feature>
<dbReference type="EMBL" id="FLRB01000006">
    <property type="protein sequence ID" value="SBT20262.1"/>
    <property type="molecule type" value="Genomic_DNA"/>
</dbReference>
<dbReference type="AlphaFoldDB" id="A0A1C3JN13"/>
<keyword evidence="13" id="KW-1185">Reference proteome</keyword>
<dbReference type="PANTHER" id="PTHR38779:SF2">
    <property type="entry name" value="TYPE II SECRETION SYSTEM PROTEIN I-RELATED"/>
    <property type="match status" value="1"/>
</dbReference>
<dbReference type="Pfam" id="PF02501">
    <property type="entry name" value="T2SSI"/>
    <property type="match status" value="1"/>
</dbReference>
<keyword evidence="6 9" id="KW-0812">Transmembrane</keyword>
<dbReference type="InterPro" id="IPR003413">
    <property type="entry name" value="T2SS_GspI_C"/>
</dbReference>
<comment type="PTM">
    <text evidence="9">Cleaved by prepilin peptidase.</text>
</comment>
<dbReference type="Proteomes" id="UP000092840">
    <property type="component" value="Unassembled WGS sequence"/>
</dbReference>
<keyword evidence="4 9" id="KW-0488">Methylation</keyword>
<evidence type="ECO:0000259" key="10">
    <source>
        <dbReference type="Pfam" id="PF02501"/>
    </source>
</evidence>
<dbReference type="GO" id="GO:0005886">
    <property type="term" value="C:plasma membrane"/>
    <property type="evidence" value="ECO:0007669"/>
    <property type="project" value="UniProtKB-SubCell"/>
</dbReference>
<dbReference type="SUPFAM" id="SSF54523">
    <property type="entry name" value="Pili subunits"/>
    <property type="match status" value="1"/>
</dbReference>
<evidence type="ECO:0000313" key="12">
    <source>
        <dbReference type="EMBL" id="SBT20262.1"/>
    </source>
</evidence>
<dbReference type="OrthoDB" id="6107644at2"/>
<evidence type="ECO:0000256" key="4">
    <source>
        <dbReference type="ARBA" id="ARBA00022481"/>
    </source>
</evidence>
<dbReference type="InterPro" id="IPR012902">
    <property type="entry name" value="N_methyl_site"/>
</dbReference>
<dbReference type="GO" id="GO:0015628">
    <property type="term" value="P:protein secretion by the type II secretion system"/>
    <property type="evidence" value="ECO:0007669"/>
    <property type="project" value="UniProtKB-UniRule"/>
</dbReference>
<comment type="function">
    <text evidence="9">Component of the type II secretion system required for the energy-dependent secretion of extracellular factors such as proteases and toxins from the periplasm.</text>
</comment>
<keyword evidence="3" id="KW-1003">Cell membrane</keyword>
<evidence type="ECO:0000256" key="5">
    <source>
        <dbReference type="ARBA" id="ARBA00022519"/>
    </source>
</evidence>
<dbReference type="NCBIfam" id="TIGR01707">
    <property type="entry name" value="gspI"/>
    <property type="match status" value="1"/>
</dbReference>
<evidence type="ECO:0000256" key="3">
    <source>
        <dbReference type="ARBA" id="ARBA00022475"/>
    </source>
</evidence>
<dbReference type="PROSITE" id="PS00409">
    <property type="entry name" value="PROKAR_NTER_METHYL"/>
    <property type="match status" value="1"/>
</dbReference>
<dbReference type="InterPro" id="IPR045584">
    <property type="entry name" value="Pilin-like"/>
</dbReference>
<organism evidence="11 14">
    <name type="scientific">Marinomonas gallaica</name>
    <dbReference type="NCBI Taxonomy" id="1806667"/>
    <lineage>
        <taxon>Bacteria</taxon>
        <taxon>Pseudomonadati</taxon>
        <taxon>Pseudomonadota</taxon>
        <taxon>Gammaproteobacteria</taxon>
        <taxon>Oceanospirillales</taxon>
        <taxon>Oceanospirillaceae</taxon>
        <taxon>Marinomonas</taxon>
    </lineage>
</organism>
<gene>
    <name evidence="11" type="ORF">MGA5115_00627</name>
    <name evidence="12" type="ORF">MGA5116_00845</name>
</gene>
<evidence type="ECO:0000313" key="11">
    <source>
        <dbReference type="EMBL" id="SBT16546.1"/>
    </source>
</evidence>
<dbReference type="PANTHER" id="PTHR38779">
    <property type="entry name" value="TYPE II SECRETION SYSTEM PROTEIN I-RELATED"/>
    <property type="match status" value="1"/>
</dbReference>
<dbReference type="GO" id="GO:0015627">
    <property type="term" value="C:type II protein secretion system complex"/>
    <property type="evidence" value="ECO:0007669"/>
    <property type="project" value="UniProtKB-UniRule"/>
</dbReference>
<evidence type="ECO:0000313" key="14">
    <source>
        <dbReference type="Proteomes" id="UP000092871"/>
    </source>
</evidence>
<keyword evidence="8 9" id="KW-0472">Membrane</keyword>
<reference evidence="12 13" key="1">
    <citation type="submission" date="2016-06" db="EMBL/GenBank/DDBJ databases">
        <authorList>
            <person name="Rodrigo-Torres L."/>
            <person name="Arahal D.R."/>
        </authorList>
    </citation>
    <scope>NUCLEOTIDE SEQUENCE [LARGE SCALE GENOMIC DNA]</scope>
    <source>
        <strain evidence="12 13">CECT 5116</strain>
    </source>
</reference>
<evidence type="ECO:0000256" key="6">
    <source>
        <dbReference type="ARBA" id="ARBA00022692"/>
    </source>
</evidence>
<protein>
    <recommendedName>
        <fullName evidence="9">Type II secretion system protein I</fullName>
        <shortName evidence="9">T2SS minor pseudopilin I</shortName>
    </recommendedName>
</protein>
<accession>A0A1C3JN13</accession>
<keyword evidence="5 9" id="KW-0997">Cell inner membrane</keyword>
<keyword evidence="7 9" id="KW-1133">Transmembrane helix</keyword>
<comment type="subunit">
    <text evidence="9">Type II secretion is composed of four main components: the outer membrane complex, the inner membrane complex, the cytoplasmic secretion ATPase and the periplasm-spanning pseudopilus.</text>
</comment>
<dbReference type="NCBIfam" id="TIGR02532">
    <property type="entry name" value="IV_pilin_GFxxxE"/>
    <property type="match status" value="1"/>
</dbReference>
<dbReference type="Proteomes" id="UP000092871">
    <property type="component" value="Unassembled WGS sequence"/>
</dbReference>
<comment type="similarity">
    <text evidence="2 9">Belongs to the GSP I family.</text>
</comment>
<evidence type="ECO:0000313" key="13">
    <source>
        <dbReference type="Proteomes" id="UP000092840"/>
    </source>
</evidence>
<dbReference type="InterPro" id="IPR010052">
    <property type="entry name" value="T2SS_protein-GspI"/>
</dbReference>
<dbReference type="EMBL" id="FLRA01000003">
    <property type="protein sequence ID" value="SBT16546.1"/>
    <property type="molecule type" value="Genomic_DNA"/>
</dbReference>